<gene>
    <name evidence="6" type="ORF">SteCoe_27938</name>
</gene>
<evidence type="ECO:0000313" key="6">
    <source>
        <dbReference type="EMBL" id="OMJ73384.1"/>
    </source>
</evidence>
<dbReference type="AlphaFoldDB" id="A0A1R2B9D9"/>
<dbReference type="InterPro" id="IPR015915">
    <property type="entry name" value="Kelch-typ_b-propeller"/>
</dbReference>
<name>A0A1R2B9D9_9CILI</name>
<feature type="transmembrane region" description="Helical" evidence="3">
    <location>
        <begin position="764"/>
        <end position="782"/>
    </location>
</feature>
<evidence type="ECO:0000259" key="4">
    <source>
        <dbReference type="Pfam" id="PF07699"/>
    </source>
</evidence>
<dbReference type="PANTHER" id="PTHR46093:SF18">
    <property type="entry name" value="FIBRONECTIN TYPE-III DOMAIN-CONTAINING PROTEIN"/>
    <property type="match status" value="1"/>
</dbReference>
<keyword evidence="7" id="KW-1185">Reference proteome</keyword>
<dbReference type="Pfam" id="PF07699">
    <property type="entry name" value="Ephrin_rec_like"/>
    <property type="match status" value="1"/>
</dbReference>
<dbReference type="OrthoDB" id="439917at2759"/>
<evidence type="ECO:0000256" key="3">
    <source>
        <dbReference type="SAM" id="Phobius"/>
    </source>
</evidence>
<sequence length="1148" mass="130270">MLYILIPLVLGINIQPLPASMSPPTVRRSLSAVYSPSDNSAYFFGGCKYSAETYSNVMWRFDLSLNKWEHLDMRTYVLPETRYGSSMALYKEKIYMFGGATHLGPGADLWTYDIKSNIWLEILTQINQPQELALSGFTTFIWDNQTWFGIFGGNSMRESSTNDLYLLNFELMQWKKMPKNGEVPAGRIGAGIIYYDNAIYMWGTTEDNHTIEEDQRLYKYDLHGEFWEIINTYGSLPEPRNHHGVAIINNMFYVYLGIDDYRGKELSSTYKVNLETGLWELVPIVGEKINRNKFGNVQSGTCVWVICGTNSTNLFNSIYKYNFTSGILSTVIKNTKMLKRRHSYSFDKISKNFILFGGYDHDVIFGDLMVWDAVKYSWSQKIPNGNSPAPRYNHCSTVYQGLNLIIFGGEDETGSFSEFFMYNFDTNTWSVINTDITVSSRTSCCMTSYENFIIVHGGKTAQSGAIDTTLILNMHTNTIKVFESKSKLNLDVRLMSHKCWIYTENNNPLLILSVGEKNDLNPSSSIYAAPINNLRTQTSFDWYILIDNTAKKDYNWASSGIAVMGDWFIQVGGTKQVFYASSQINLISLDNQTHSSSLKYSRNKTYWYKHGLGHYGRNLTAAYSGATSGHLIKKEFITSHMYLITPEITEMPYFLCSTGTYGINCEPCPIGTYSDIIGASECKKCPLGTIGKYIAATSIYMCFPCEMGSYSDTEGAIRCLNCYSADFCPVGSIESTINSPHPSMNIIRPDIYSVNISDPFDGKAYYIFYFSIAIVGVLFLWYPSVRRIVKKIDYFSEKHSINDNEPMMKFKTSLGGAFTIVFLVFAMIYFFQLLFSYFNNNIKETKNLVPSVTLDKTFIAESFNITTEFIHYKGDCIDNESDNNTCSKFLYTETTDVSWTQNCRLLGKGLCIIEMKCENCEIPGDVEISHKICEFGSFASAIRVNVSSSSSIPGYLSQVSYYIKNYEGKVFRGSDPSIFNFEITKSLFNSDSSEWISSNTGYHVSSKSSPIEGTQRSAAQIYSEMCLSVNIVIDMANAILVTERNFQYKLIIVITAGLGSVFGVLEIFALGLNILEKGEDYFRKKHKKNADFSLLFEKRNIINLSFLDESDEEKAKIINPRNRAQVYVVNDRYQNRVVTGIEITEEIN</sequence>
<dbReference type="SUPFAM" id="SSF117281">
    <property type="entry name" value="Kelch motif"/>
    <property type="match status" value="2"/>
</dbReference>
<dbReference type="Pfam" id="PF24681">
    <property type="entry name" value="Kelch_KLHDC2_KLHL20_DRC7"/>
    <property type="match status" value="1"/>
</dbReference>
<dbReference type="SMART" id="SM01411">
    <property type="entry name" value="Ephrin_rec_like"/>
    <property type="match status" value="1"/>
</dbReference>
<dbReference type="Gene3D" id="2.120.10.80">
    <property type="entry name" value="Kelch-type beta propeller"/>
    <property type="match status" value="3"/>
</dbReference>
<dbReference type="EMBL" id="MPUH01000826">
    <property type="protein sequence ID" value="OMJ73384.1"/>
    <property type="molecule type" value="Genomic_DNA"/>
</dbReference>
<keyword evidence="3" id="KW-1133">Transmembrane helix</keyword>
<dbReference type="Gene3D" id="2.10.50.10">
    <property type="entry name" value="Tumor Necrosis Factor Receptor, subunit A, domain 2"/>
    <property type="match status" value="1"/>
</dbReference>
<evidence type="ECO:0000256" key="2">
    <source>
        <dbReference type="ARBA" id="ARBA00022737"/>
    </source>
</evidence>
<dbReference type="Pfam" id="PF24981">
    <property type="entry name" value="Beta-prop_ATRN-LZTR1"/>
    <property type="match status" value="1"/>
</dbReference>
<feature type="domain" description="Attractin/MKLN-like beta-propeller" evidence="5">
    <location>
        <begin position="42"/>
        <end position="257"/>
    </location>
</feature>
<proteinExistence type="predicted"/>
<dbReference type="PANTHER" id="PTHR46093">
    <property type="entry name" value="ACYL-COA-BINDING DOMAIN-CONTAINING PROTEIN 5"/>
    <property type="match status" value="1"/>
</dbReference>
<comment type="caution">
    <text evidence="6">The sequence shown here is derived from an EMBL/GenBank/DDBJ whole genome shotgun (WGS) entry which is preliminary data.</text>
</comment>
<dbReference type="InterPro" id="IPR056737">
    <property type="entry name" value="Beta-prop_ATRN-MKLN-like"/>
</dbReference>
<evidence type="ECO:0000259" key="5">
    <source>
        <dbReference type="Pfam" id="PF24981"/>
    </source>
</evidence>
<dbReference type="InterPro" id="IPR011641">
    <property type="entry name" value="Tyr-kin_ephrin_A/B_rcpt-like"/>
</dbReference>
<organism evidence="6 7">
    <name type="scientific">Stentor coeruleus</name>
    <dbReference type="NCBI Taxonomy" id="5963"/>
    <lineage>
        <taxon>Eukaryota</taxon>
        <taxon>Sar</taxon>
        <taxon>Alveolata</taxon>
        <taxon>Ciliophora</taxon>
        <taxon>Postciliodesmatophora</taxon>
        <taxon>Heterotrichea</taxon>
        <taxon>Heterotrichida</taxon>
        <taxon>Stentoridae</taxon>
        <taxon>Stentor</taxon>
    </lineage>
</organism>
<accession>A0A1R2B9D9</accession>
<evidence type="ECO:0000256" key="1">
    <source>
        <dbReference type="ARBA" id="ARBA00022441"/>
    </source>
</evidence>
<keyword evidence="2" id="KW-0677">Repeat</keyword>
<dbReference type="Proteomes" id="UP000187209">
    <property type="component" value="Unassembled WGS sequence"/>
</dbReference>
<feature type="transmembrane region" description="Helical" evidence="3">
    <location>
        <begin position="1050"/>
        <end position="1075"/>
    </location>
</feature>
<evidence type="ECO:0000313" key="7">
    <source>
        <dbReference type="Proteomes" id="UP000187209"/>
    </source>
</evidence>
<keyword evidence="1" id="KW-0880">Kelch repeat</keyword>
<feature type="domain" description="Tyrosine-protein kinase ephrin type A/B receptor-like" evidence="4">
    <location>
        <begin position="664"/>
        <end position="702"/>
    </location>
</feature>
<keyword evidence="3" id="KW-0472">Membrane</keyword>
<keyword evidence="3" id="KW-0812">Transmembrane</keyword>
<feature type="transmembrane region" description="Helical" evidence="3">
    <location>
        <begin position="814"/>
        <end position="838"/>
    </location>
</feature>
<protein>
    <submittedName>
        <fullName evidence="6">Uncharacterized protein</fullName>
    </submittedName>
</protein>
<reference evidence="6 7" key="1">
    <citation type="submission" date="2016-11" db="EMBL/GenBank/DDBJ databases">
        <title>The macronuclear genome of Stentor coeruleus: a giant cell with tiny introns.</title>
        <authorList>
            <person name="Slabodnick M."/>
            <person name="Ruby J.G."/>
            <person name="Reiff S.B."/>
            <person name="Swart E.C."/>
            <person name="Gosai S."/>
            <person name="Prabakaran S."/>
            <person name="Witkowska E."/>
            <person name="Larue G.E."/>
            <person name="Fisher S."/>
            <person name="Freeman R.M."/>
            <person name="Gunawardena J."/>
            <person name="Chu W."/>
            <person name="Stover N.A."/>
            <person name="Gregory B.D."/>
            <person name="Nowacki M."/>
            <person name="Derisi J."/>
            <person name="Roy S.W."/>
            <person name="Marshall W.F."/>
            <person name="Sood P."/>
        </authorList>
    </citation>
    <scope>NUCLEOTIDE SEQUENCE [LARGE SCALE GENOMIC DNA]</scope>
    <source>
        <strain evidence="6">WM001</strain>
    </source>
</reference>